<evidence type="ECO:0000256" key="1">
    <source>
        <dbReference type="ARBA" id="ARBA00004651"/>
    </source>
</evidence>
<dbReference type="InterPro" id="IPR000515">
    <property type="entry name" value="MetI-like"/>
</dbReference>
<organism evidence="9">
    <name type="scientific">bioreactor metagenome</name>
    <dbReference type="NCBI Taxonomy" id="1076179"/>
    <lineage>
        <taxon>unclassified sequences</taxon>
        <taxon>metagenomes</taxon>
        <taxon>ecological metagenomes</taxon>
    </lineage>
</organism>
<comment type="caution">
    <text evidence="9">The sequence shown here is derived from an EMBL/GenBank/DDBJ whole genome shotgun (WGS) entry which is preliminary data.</text>
</comment>
<feature type="transmembrane region" description="Helical" evidence="7">
    <location>
        <begin position="75"/>
        <end position="95"/>
    </location>
</feature>
<dbReference type="Pfam" id="PF00528">
    <property type="entry name" value="BPD_transp_1"/>
    <property type="match status" value="1"/>
</dbReference>
<dbReference type="InterPro" id="IPR035906">
    <property type="entry name" value="MetI-like_sf"/>
</dbReference>
<feature type="transmembrane region" description="Helical" evidence="7">
    <location>
        <begin position="12"/>
        <end position="33"/>
    </location>
</feature>
<dbReference type="PANTHER" id="PTHR30151">
    <property type="entry name" value="ALKANE SULFONATE ABC TRANSPORTER-RELATED, MEMBRANE SUBUNIT"/>
    <property type="match status" value="1"/>
</dbReference>
<evidence type="ECO:0000259" key="8">
    <source>
        <dbReference type="PROSITE" id="PS50928"/>
    </source>
</evidence>
<reference evidence="9" key="1">
    <citation type="submission" date="2019-08" db="EMBL/GenBank/DDBJ databases">
        <authorList>
            <person name="Kucharzyk K."/>
            <person name="Murdoch R.W."/>
            <person name="Higgins S."/>
            <person name="Loffler F."/>
        </authorList>
    </citation>
    <scope>NUCLEOTIDE SEQUENCE</scope>
</reference>
<proteinExistence type="predicted"/>
<keyword evidence="2" id="KW-0813">Transport</keyword>
<dbReference type="PROSITE" id="PS50928">
    <property type="entry name" value="ABC_TM1"/>
    <property type="match status" value="1"/>
</dbReference>
<protein>
    <submittedName>
        <fullName evidence="9">Putative aliphatic sulfonates transport permease protein SsuC</fullName>
    </submittedName>
</protein>
<dbReference type="AlphaFoldDB" id="A0A645IRA3"/>
<dbReference type="EMBL" id="VSSQ01121498">
    <property type="protein sequence ID" value="MPN53888.1"/>
    <property type="molecule type" value="Genomic_DNA"/>
</dbReference>
<evidence type="ECO:0000256" key="7">
    <source>
        <dbReference type="SAM" id="Phobius"/>
    </source>
</evidence>
<dbReference type="GO" id="GO:0005886">
    <property type="term" value="C:plasma membrane"/>
    <property type="evidence" value="ECO:0007669"/>
    <property type="project" value="UniProtKB-SubCell"/>
</dbReference>
<comment type="subcellular location">
    <subcellularLocation>
        <location evidence="1">Cell membrane</location>
        <topology evidence="1">Multi-pass membrane protein</topology>
    </subcellularLocation>
</comment>
<evidence type="ECO:0000256" key="4">
    <source>
        <dbReference type="ARBA" id="ARBA00022692"/>
    </source>
</evidence>
<keyword evidence="6 7" id="KW-0472">Membrane</keyword>
<feature type="domain" description="ABC transmembrane type-1" evidence="8">
    <location>
        <begin position="1"/>
        <end position="93"/>
    </location>
</feature>
<evidence type="ECO:0000256" key="5">
    <source>
        <dbReference type="ARBA" id="ARBA00022989"/>
    </source>
</evidence>
<dbReference type="Gene3D" id="1.10.3720.10">
    <property type="entry name" value="MetI-like"/>
    <property type="match status" value="1"/>
</dbReference>
<dbReference type="CDD" id="cd06261">
    <property type="entry name" value="TM_PBP2"/>
    <property type="match status" value="1"/>
</dbReference>
<keyword evidence="5 7" id="KW-1133">Transmembrane helix</keyword>
<evidence type="ECO:0000256" key="2">
    <source>
        <dbReference type="ARBA" id="ARBA00022448"/>
    </source>
</evidence>
<evidence type="ECO:0000313" key="9">
    <source>
        <dbReference type="EMBL" id="MPN53888.1"/>
    </source>
</evidence>
<evidence type="ECO:0000256" key="6">
    <source>
        <dbReference type="ARBA" id="ARBA00023136"/>
    </source>
</evidence>
<accession>A0A645IRA3</accession>
<dbReference type="PANTHER" id="PTHR30151:SF0">
    <property type="entry name" value="ABC TRANSPORTER PERMEASE PROTEIN MJ0413-RELATED"/>
    <property type="match status" value="1"/>
</dbReference>
<keyword evidence="4 7" id="KW-0812">Transmembrane</keyword>
<sequence length="108" mass="11896">MQRSCFEVARTFGVKGLGLVFRVAVPAAMPSIFTGLTQGMSIACTALMVAEMLGVESGLGWYINWQRGWAEFAKMYAAVIIICLTFTAVNIILTLTKKRVLRWQEGST</sequence>
<dbReference type="SUPFAM" id="SSF161098">
    <property type="entry name" value="MetI-like"/>
    <property type="match status" value="1"/>
</dbReference>
<name>A0A645IRA3_9ZZZZ</name>
<keyword evidence="3" id="KW-1003">Cell membrane</keyword>
<dbReference type="GO" id="GO:0055085">
    <property type="term" value="P:transmembrane transport"/>
    <property type="evidence" value="ECO:0007669"/>
    <property type="project" value="InterPro"/>
</dbReference>
<gene>
    <name evidence="9" type="primary">ssuC_55</name>
    <name evidence="9" type="ORF">SDC9_201556</name>
</gene>
<evidence type="ECO:0000256" key="3">
    <source>
        <dbReference type="ARBA" id="ARBA00022475"/>
    </source>
</evidence>